<evidence type="ECO:0000259" key="7">
    <source>
        <dbReference type="Pfam" id="PF01850"/>
    </source>
</evidence>
<dbReference type="AlphaFoldDB" id="A0A919C6R6"/>
<dbReference type="GO" id="GO:0000287">
    <property type="term" value="F:magnesium ion binding"/>
    <property type="evidence" value="ECO:0007669"/>
    <property type="project" value="UniProtKB-UniRule"/>
</dbReference>
<comment type="cofactor">
    <cofactor evidence="6">
        <name>Mg(2+)</name>
        <dbReference type="ChEBI" id="CHEBI:18420"/>
    </cofactor>
</comment>
<dbReference type="InterPro" id="IPR022907">
    <property type="entry name" value="VapC_family"/>
</dbReference>
<dbReference type="InterPro" id="IPR002716">
    <property type="entry name" value="PIN_dom"/>
</dbReference>
<evidence type="ECO:0000256" key="5">
    <source>
        <dbReference type="ARBA" id="ARBA00022842"/>
    </source>
</evidence>
<protein>
    <recommendedName>
        <fullName evidence="6">Ribonuclease VapC</fullName>
        <shortName evidence="6">RNase VapC</shortName>
        <ecNumber evidence="6">3.1.-.-</ecNumber>
    </recommendedName>
    <alternativeName>
        <fullName evidence="6">Toxin VapC</fullName>
    </alternativeName>
</protein>
<comment type="similarity">
    <text evidence="6">Belongs to the PINc/VapC protein family.</text>
</comment>
<comment type="caution">
    <text evidence="8">The sequence shown here is derived from an EMBL/GenBank/DDBJ whole genome shotgun (WGS) entry which is preliminary data.</text>
</comment>
<keyword evidence="3 6" id="KW-0479">Metal-binding</keyword>
<evidence type="ECO:0000256" key="4">
    <source>
        <dbReference type="ARBA" id="ARBA00022801"/>
    </source>
</evidence>
<dbReference type="Pfam" id="PF01850">
    <property type="entry name" value="PIN"/>
    <property type="match status" value="1"/>
</dbReference>
<dbReference type="GO" id="GO:0016787">
    <property type="term" value="F:hydrolase activity"/>
    <property type="evidence" value="ECO:0007669"/>
    <property type="project" value="UniProtKB-KW"/>
</dbReference>
<accession>A0A919C6R6</accession>
<gene>
    <name evidence="8" type="primary">vapC12</name>
    <name evidence="6" type="synonym">vapC</name>
    <name evidence="8" type="ORF">GCM10010334_04690</name>
</gene>
<dbReference type="RefSeq" id="WP_189820957.1">
    <property type="nucleotide sequence ID" value="NZ_BMVC01000001.1"/>
</dbReference>
<evidence type="ECO:0000256" key="3">
    <source>
        <dbReference type="ARBA" id="ARBA00022723"/>
    </source>
</evidence>
<dbReference type="EMBL" id="BMVC01000001">
    <property type="protein sequence ID" value="GHC78921.1"/>
    <property type="molecule type" value="Genomic_DNA"/>
</dbReference>
<dbReference type="SUPFAM" id="SSF88723">
    <property type="entry name" value="PIN domain-like"/>
    <property type="match status" value="1"/>
</dbReference>
<dbReference type="InterPro" id="IPR029060">
    <property type="entry name" value="PIN-like_dom_sf"/>
</dbReference>
<proteinExistence type="inferred from homology"/>
<evidence type="ECO:0000256" key="1">
    <source>
        <dbReference type="ARBA" id="ARBA00022649"/>
    </source>
</evidence>
<feature type="binding site" evidence="6">
    <location>
        <position position="5"/>
    </location>
    <ligand>
        <name>Mg(2+)</name>
        <dbReference type="ChEBI" id="CHEBI:18420"/>
    </ligand>
</feature>
<dbReference type="Proteomes" id="UP000638353">
    <property type="component" value="Unassembled WGS sequence"/>
</dbReference>
<feature type="domain" description="PIN" evidence="7">
    <location>
        <begin position="2"/>
        <end position="118"/>
    </location>
</feature>
<dbReference type="PANTHER" id="PTHR35901">
    <property type="entry name" value="RIBONUCLEASE VAPC3"/>
    <property type="match status" value="1"/>
</dbReference>
<sequence length="142" mass="15370">MIVVDAGLLVWLLCDKGRIGRAARDRVRGERLLAPHLVDVEVTSALLGRHRGGKLTDTERDEAFAALAMLPVRRFKHLPLVPRARELSANLSPYDAMYVALAEGFGVPLLTSDGRIKDGAASVGAKCEVEVLNERTVPNDGS</sequence>
<reference evidence="8" key="1">
    <citation type="journal article" date="2014" name="Int. J. Syst. Evol. Microbiol.">
        <title>Complete genome sequence of Corynebacterium casei LMG S-19264T (=DSM 44701T), isolated from a smear-ripened cheese.</title>
        <authorList>
            <consortium name="US DOE Joint Genome Institute (JGI-PGF)"/>
            <person name="Walter F."/>
            <person name="Albersmeier A."/>
            <person name="Kalinowski J."/>
            <person name="Ruckert C."/>
        </authorList>
    </citation>
    <scope>NUCLEOTIDE SEQUENCE</scope>
    <source>
        <strain evidence="8">JCM 4637</strain>
    </source>
</reference>
<keyword evidence="6" id="KW-0800">Toxin</keyword>
<dbReference type="PANTHER" id="PTHR35901:SF1">
    <property type="entry name" value="EXONUCLEASE VAPC9"/>
    <property type="match status" value="1"/>
</dbReference>
<dbReference type="EC" id="3.1.-.-" evidence="6"/>
<evidence type="ECO:0000313" key="8">
    <source>
        <dbReference type="EMBL" id="GHC78921.1"/>
    </source>
</evidence>
<keyword evidence="2 6" id="KW-0540">Nuclease</keyword>
<organism evidence="8 9">
    <name type="scientific">Streptomyces finlayi</name>
    <dbReference type="NCBI Taxonomy" id="67296"/>
    <lineage>
        <taxon>Bacteria</taxon>
        <taxon>Bacillati</taxon>
        <taxon>Actinomycetota</taxon>
        <taxon>Actinomycetes</taxon>
        <taxon>Kitasatosporales</taxon>
        <taxon>Streptomycetaceae</taxon>
        <taxon>Streptomyces</taxon>
    </lineage>
</organism>
<dbReference type="HAMAP" id="MF_00265">
    <property type="entry name" value="VapC_Nob1"/>
    <property type="match status" value="1"/>
</dbReference>
<evidence type="ECO:0000313" key="9">
    <source>
        <dbReference type="Proteomes" id="UP000638353"/>
    </source>
</evidence>
<dbReference type="InterPro" id="IPR051619">
    <property type="entry name" value="TypeII_TA_RNase_PINc/VapC"/>
</dbReference>
<dbReference type="InterPro" id="IPR044153">
    <property type="entry name" value="PIN_Pae0151-like"/>
</dbReference>
<evidence type="ECO:0000256" key="6">
    <source>
        <dbReference type="HAMAP-Rule" id="MF_00265"/>
    </source>
</evidence>
<name>A0A919C6R6_9ACTN</name>
<keyword evidence="5 6" id="KW-0460">Magnesium</keyword>
<feature type="binding site" evidence="6">
    <location>
        <position position="95"/>
    </location>
    <ligand>
        <name>Mg(2+)</name>
        <dbReference type="ChEBI" id="CHEBI:18420"/>
    </ligand>
</feature>
<reference evidence="8" key="2">
    <citation type="submission" date="2020-09" db="EMBL/GenBank/DDBJ databases">
        <authorList>
            <person name="Sun Q."/>
            <person name="Ohkuma M."/>
        </authorList>
    </citation>
    <scope>NUCLEOTIDE SEQUENCE</scope>
    <source>
        <strain evidence="8">JCM 4637</strain>
    </source>
</reference>
<comment type="function">
    <text evidence="6">Toxic component of a toxin-antitoxin (TA) system. An RNase.</text>
</comment>
<dbReference type="GO" id="GO:0004540">
    <property type="term" value="F:RNA nuclease activity"/>
    <property type="evidence" value="ECO:0007669"/>
    <property type="project" value="InterPro"/>
</dbReference>
<keyword evidence="4 6" id="KW-0378">Hydrolase</keyword>
<dbReference type="CDD" id="cd09873">
    <property type="entry name" value="PIN_Pae0151-like"/>
    <property type="match status" value="1"/>
</dbReference>
<dbReference type="Gene3D" id="3.40.50.1010">
    <property type="entry name" value="5'-nuclease"/>
    <property type="match status" value="1"/>
</dbReference>
<evidence type="ECO:0000256" key="2">
    <source>
        <dbReference type="ARBA" id="ARBA00022722"/>
    </source>
</evidence>
<dbReference type="GO" id="GO:0090729">
    <property type="term" value="F:toxin activity"/>
    <property type="evidence" value="ECO:0007669"/>
    <property type="project" value="UniProtKB-KW"/>
</dbReference>
<keyword evidence="1 6" id="KW-1277">Toxin-antitoxin system</keyword>